<evidence type="ECO:0000313" key="1">
    <source>
        <dbReference type="Ensembl" id="ENSACCP00020012685.1"/>
    </source>
</evidence>
<evidence type="ECO:0000313" key="2">
    <source>
        <dbReference type="Proteomes" id="UP000472275"/>
    </source>
</evidence>
<accession>A0A663EK78</accession>
<protein>
    <submittedName>
        <fullName evidence="1">Uncharacterized protein</fullName>
    </submittedName>
</protein>
<keyword evidence="2" id="KW-1185">Reference proteome</keyword>
<dbReference type="AlphaFoldDB" id="A0A663EK78"/>
<dbReference type="InParanoid" id="A0A663EK78"/>
<dbReference type="Proteomes" id="UP000472275">
    <property type="component" value="Chromosome 9"/>
</dbReference>
<name>A0A663EK78_AQUCH</name>
<sequence>PCRGWSHSQRNSSDITTPGIEDTLRRQYQYDMDLVLRWCCAPTPSSWSWGEAEAGPMVCVSKVAKLMSRGTSPSPRECHLLAL</sequence>
<proteinExistence type="predicted"/>
<reference evidence="1" key="2">
    <citation type="submission" date="2025-09" db="UniProtKB">
        <authorList>
            <consortium name="Ensembl"/>
        </authorList>
    </citation>
    <scope>IDENTIFICATION</scope>
</reference>
<dbReference type="Ensembl" id="ENSACCT00020013261.1">
    <property type="protein sequence ID" value="ENSACCP00020012685.1"/>
    <property type="gene ID" value="ENSACCG00020008736.1"/>
</dbReference>
<reference evidence="1" key="1">
    <citation type="submission" date="2025-08" db="UniProtKB">
        <authorList>
            <consortium name="Ensembl"/>
        </authorList>
    </citation>
    <scope>IDENTIFICATION</scope>
</reference>
<organism evidence="1 2">
    <name type="scientific">Aquila chrysaetos chrysaetos</name>
    <dbReference type="NCBI Taxonomy" id="223781"/>
    <lineage>
        <taxon>Eukaryota</taxon>
        <taxon>Metazoa</taxon>
        <taxon>Chordata</taxon>
        <taxon>Craniata</taxon>
        <taxon>Vertebrata</taxon>
        <taxon>Euteleostomi</taxon>
        <taxon>Archelosauria</taxon>
        <taxon>Archosauria</taxon>
        <taxon>Dinosauria</taxon>
        <taxon>Saurischia</taxon>
        <taxon>Theropoda</taxon>
        <taxon>Coelurosauria</taxon>
        <taxon>Aves</taxon>
        <taxon>Neognathae</taxon>
        <taxon>Neoaves</taxon>
        <taxon>Telluraves</taxon>
        <taxon>Accipitrimorphae</taxon>
        <taxon>Accipitriformes</taxon>
        <taxon>Accipitridae</taxon>
        <taxon>Accipitrinae</taxon>
        <taxon>Aquila</taxon>
    </lineage>
</organism>